<dbReference type="GO" id="GO:0022857">
    <property type="term" value="F:transmembrane transporter activity"/>
    <property type="evidence" value="ECO:0007669"/>
    <property type="project" value="TreeGrafter"/>
</dbReference>
<feature type="region of interest" description="Disordered" evidence="6">
    <location>
        <begin position="452"/>
        <end position="473"/>
    </location>
</feature>
<sequence length="473" mass="52610">MGSIPTNDTTASPAGIHYFGPGARVAVIGSGVSGICAGAHLLKQGAKVAVFERSEVSSGVWHFDSRIDTNSVNYPSKPASFGDYATTYPGQFLPQRHSKNGTDQHPLSSSDEDALQVAFAPPGPCYSGLKNNVPTNLLYSNLKPWPTETEENLTHWEIEKYLQDLSAESGLNDVTFYNTRVEHAEKSSDKTKWKLRTTTLLAKDVAFFFLPGYPESPNPLAKFYLKPRHIEIALARARRVKRKPQIGITLKSFLRCFSFWQFWAIGIAWPIGGNFAPAGFYNLWLKSLTNPDGTKRYSVAMLNYLPIIGQAAQLAAEVLYSSASDYFGKRLPFLLLHSTVNITSLAILVVRPQNERLYMAGWYMNYTGAVSMMLLCSWASENLQNEPQVRTVLFASGTLFAYLLSAFVPIAAFPASEAPNWRIGAKLYLGFATFAVFLFIAIHFGFKWEKKRAKNADKQRPNANEEDTEHGSE</sequence>
<dbReference type="InterPro" id="IPR036188">
    <property type="entry name" value="FAD/NAD-bd_sf"/>
</dbReference>
<proteinExistence type="predicted"/>
<dbReference type="PANTHER" id="PTHR43791">
    <property type="entry name" value="PERMEASE-RELATED"/>
    <property type="match status" value="1"/>
</dbReference>
<dbReference type="OrthoDB" id="3639251at2759"/>
<feature type="transmembrane region" description="Helical" evidence="7">
    <location>
        <begin position="362"/>
        <end position="380"/>
    </location>
</feature>
<reference evidence="8 9" key="1">
    <citation type="submission" date="2020-01" db="EMBL/GenBank/DDBJ databases">
        <title>Identification and distribution of gene clusters putatively required for synthesis of sphingolipid metabolism inhibitors in phylogenetically diverse species of the filamentous fungus Fusarium.</title>
        <authorList>
            <person name="Kim H.-S."/>
            <person name="Busman M."/>
            <person name="Brown D.W."/>
            <person name="Divon H."/>
            <person name="Uhlig S."/>
            <person name="Proctor R.H."/>
        </authorList>
    </citation>
    <scope>NUCLEOTIDE SEQUENCE [LARGE SCALE GENOMIC DNA]</scope>
    <source>
        <strain evidence="8 9">NRRL 20459</strain>
    </source>
</reference>
<evidence type="ECO:0000256" key="4">
    <source>
        <dbReference type="ARBA" id="ARBA00022989"/>
    </source>
</evidence>
<dbReference type="Gene3D" id="3.50.50.60">
    <property type="entry name" value="FAD/NAD(P)-binding domain"/>
    <property type="match status" value="1"/>
</dbReference>
<comment type="caution">
    <text evidence="8">The sequence shown here is derived from an EMBL/GenBank/DDBJ whole genome shotgun (WGS) entry which is preliminary data.</text>
</comment>
<dbReference type="SUPFAM" id="SSF51905">
    <property type="entry name" value="FAD/NAD(P)-binding domain"/>
    <property type="match status" value="1"/>
</dbReference>
<dbReference type="Pfam" id="PF13450">
    <property type="entry name" value="NAD_binding_8"/>
    <property type="match status" value="1"/>
</dbReference>
<dbReference type="AlphaFoldDB" id="A0A8H4PKT4"/>
<keyword evidence="3 7" id="KW-0812">Transmembrane</keyword>
<evidence type="ECO:0000256" key="5">
    <source>
        <dbReference type="ARBA" id="ARBA00023136"/>
    </source>
</evidence>
<evidence type="ECO:0000313" key="9">
    <source>
        <dbReference type="Proteomes" id="UP000554235"/>
    </source>
</evidence>
<evidence type="ECO:0000313" key="8">
    <source>
        <dbReference type="EMBL" id="KAF4468692.1"/>
    </source>
</evidence>
<dbReference type="SUPFAM" id="SSF103473">
    <property type="entry name" value="MFS general substrate transporter"/>
    <property type="match status" value="1"/>
</dbReference>
<dbReference type="EMBL" id="JAADYS010000578">
    <property type="protein sequence ID" value="KAF4468692.1"/>
    <property type="molecule type" value="Genomic_DNA"/>
</dbReference>
<dbReference type="Proteomes" id="UP000554235">
    <property type="component" value="Unassembled WGS sequence"/>
</dbReference>
<keyword evidence="9" id="KW-1185">Reference proteome</keyword>
<feature type="transmembrane region" description="Helical" evidence="7">
    <location>
        <begin position="332"/>
        <end position="350"/>
    </location>
</feature>
<evidence type="ECO:0000256" key="1">
    <source>
        <dbReference type="ARBA" id="ARBA00004141"/>
    </source>
</evidence>
<name>A0A8H4PKT4_9HYPO</name>
<dbReference type="PRINTS" id="PR00419">
    <property type="entry name" value="ADXRDTASE"/>
</dbReference>
<dbReference type="GO" id="GO:0016020">
    <property type="term" value="C:membrane"/>
    <property type="evidence" value="ECO:0007669"/>
    <property type="project" value="UniProtKB-SubCell"/>
</dbReference>
<evidence type="ECO:0000256" key="6">
    <source>
        <dbReference type="SAM" id="MobiDB-lite"/>
    </source>
</evidence>
<evidence type="ECO:0000256" key="2">
    <source>
        <dbReference type="ARBA" id="ARBA00022448"/>
    </source>
</evidence>
<organism evidence="8 9">
    <name type="scientific">Fusarium albosuccineum</name>
    <dbReference type="NCBI Taxonomy" id="1237068"/>
    <lineage>
        <taxon>Eukaryota</taxon>
        <taxon>Fungi</taxon>
        <taxon>Dikarya</taxon>
        <taxon>Ascomycota</taxon>
        <taxon>Pezizomycotina</taxon>
        <taxon>Sordariomycetes</taxon>
        <taxon>Hypocreomycetidae</taxon>
        <taxon>Hypocreales</taxon>
        <taxon>Nectriaceae</taxon>
        <taxon>Fusarium</taxon>
        <taxon>Fusarium decemcellulare species complex</taxon>
    </lineage>
</organism>
<keyword evidence="4 7" id="KW-1133">Transmembrane helix</keyword>
<dbReference type="InterPro" id="IPR036259">
    <property type="entry name" value="MFS_trans_sf"/>
</dbReference>
<protein>
    <submittedName>
        <fullName evidence="8">Major facilitator superfamily transporter</fullName>
    </submittedName>
</protein>
<gene>
    <name evidence="8" type="ORF">FALBO_4404</name>
</gene>
<accession>A0A8H4PKT4</accession>
<keyword evidence="5 7" id="KW-0472">Membrane</keyword>
<feature type="transmembrane region" description="Helical" evidence="7">
    <location>
        <begin position="427"/>
        <end position="446"/>
    </location>
</feature>
<evidence type="ECO:0000256" key="3">
    <source>
        <dbReference type="ARBA" id="ARBA00022692"/>
    </source>
</evidence>
<evidence type="ECO:0000256" key="7">
    <source>
        <dbReference type="SAM" id="Phobius"/>
    </source>
</evidence>
<dbReference type="PANTHER" id="PTHR43791:SF36">
    <property type="entry name" value="TRANSPORTER, PUTATIVE (AFU_ORTHOLOGUE AFUA_6G08340)-RELATED"/>
    <property type="match status" value="1"/>
</dbReference>
<feature type="transmembrane region" description="Helical" evidence="7">
    <location>
        <begin position="260"/>
        <end position="281"/>
    </location>
</feature>
<keyword evidence="2" id="KW-0813">Transport</keyword>
<feature type="compositionally biased region" description="Acidic residues" evidence="6">
    <location>
        <begin position="464"/>
        <end position="473"/>
    </location>
</feature>
<feature type="transmembrane region" description="Helical" evidence="7">
    <location>
        <begin position="392"/>
        <end position="415"/>
    </location>
</feature>
<feature type="transmembrane region" description="Helical" evidence="7">
    <location>
        <begin position="301"/>
        <end position="320"/>
    </location>
</feature>
<comment type="subcellular location">
    <subcellularLocation>
        <location evidence="1">Membrane</location>
        <topology evidence="1">Multi-pass membrane protein</topology>
    </subcellularLocation>
</comment>